<evidence type="ECO:0000313" key="3">
    <source>
        <dbReference type="Proteomes" id="UP000824107"/>
    </source>
</evidence>
<protein>
    <submittedName>
        <fullName evidence="2">Uncharacterized protein</fullName>
    </submittedName>
</protein>
<proteinExistence type="predicted"/>
<feature type="chain" id="PRO_5038613212" evidence="1">
    <location>
        <begin position="23"/>
        <end position="213"/>
    </location>
</feature>
<reference evidence="2" key="2">
    <citation type="journal article" date="2021" name="PeerJ">
        <title>Extensive microbial diversity within the chicken gut microbiome revealed by metagenomics and culture.</title>
        <authorList>
            <person name="Gilroy R."/>
            <person name="Ravi A."/>
            <person name="Getino M."/>
            <person name="Pursley I."/>
            <person name="Horton D.L."/>
            <person name="Alikhan N.F."/>
            <person name="Baker D."/>
            <person name="Gharbi K."/>
            <person name="Hall N."/>
            <person name="Watson M."/>
            <person name="Adriaenssens E.M."/>
            <person name="Foster-Nyarko E."/>
            <person name="Jarju S."/>
            <person name="Secka A."/>
            <person name="Antonio M."/>
            <person name="Oren A."/>
            <person name="Chaudhuri R.R."/>
            <person name="La Ragione R."/>
            <person name="Hildebrand F."/>
            <person name="Pallen M.J."/>
        </authorList>
    </citation>
    <scope>NUCLEOTIDE SEQUENCE</scope>
    <source>
        <strain evidence="2">ChiW3-316</strain>
    </source>
</reference>
<organism evidence="2 3">
    <name type="scientific">Candidatus Scatocola faecipullorum</name>
    <dbReference type="NCBI Taxonomy" id="2840917"/>
    <lineage>
        <taxon>Bacteria</taxon>
        <taxon>Pseudomonadati</taxon>
        <taxon>Pseudomonadota</taxon>
        <taxon>Alphaproteobacteria</taxon>
        <taxon>Rhodospirillales</taxon>
        <taxon>Rhodospirillaceae</taxon>
        <taxon>Rhodospirillaceae incertae sedis</taxon>
        <taxon>Candidatus Scatocola</taxon>
    </lineage>
</organism>
<comment type="caution">
    <text evidence="2">The sequence shown here is derived from an EMBL/GenBank/DDBJ whole genome shotgun (WGS) entry which is preliminary data.</text>
</comment>
<accession>A0A9D1SBX6</accession>
<feature type="signal peptide" evidence="1">
    <location>
        <begin position="1"/>
        <end position="22"/>
    </location>
</feature>
<name>A0A9D1SBX6_9PROT</name>
<gene>
    <name evidence="2" type="ORF">IAD20_07635</name>
</gene>
<dbReference type="EMBL" id="DVNC01000051">
    <property type="protein sequence ID" value="HIU53933.1"/>
    <property type="molecule type" value="Genomic_DNA"/>
</dbReference>
<dbReference type="Proteomes" id="UP000824107">
    <property type="component" value="Unassembled WGS sequence"/>
</dbReference>
<evidence type="ECO:0000313" key="2">
    <source>
        <dbReference type="EMBL" id="HIU53933.1"/>
    </source>
</evidence>
<dbReference type="AlphaFoldDB" id="A0A9D1SBX6"/>
<evidence type="ECO:0000256" key="1">
    <source>
        <dbReference type="SAM" id="SignalP"/>
    </source>
</evidence>
<reference evidence="2" key="1">
    <citation type="submission" date="2020-10" db="EMBL/GenBank/DDBJ databases">
        <authorList>
            <person name="Gilroy R."/>
        </authorList>
    </citation>
    <scope>NUCLEOTIDE SEQUENCE</scope>
    <source>
        <strain evidence="2">ChiW3-316</strain>
    </source>
</reference>
<sequence>MSKLKTIALAAGFTALSGNALARETPAESRDSVSTTTETVIQNQPERKTYAISDKTLRFRTIRDEVKNIQYASKSLNNDGTVFIGVQENGQQESRSVVFTEEYGAVGIRKIGDKTLISNKLGDFFHDNASGRIDFNSKEGLSAVFFLDKKNQVRHYFSEEIILQGDLAGMINKSEQAHEEKIASAIKNHEMVKIENGATLDITKLLQKQAERR</sequence>
<keyword evidence="1" id="KW-0732">Signal</keyword>